<accession>A0A2H3CMR0</accession>
<organism evidence="1 2">
    <name type="scientific">Armillaria gallica</name>
    <name type="common">Bulbous honey fungus</name>
    <name type="synonym">Armillaria bulbosa</name>
    <dbReference type="NCBI Taxonomy" id="47427"/>
    <lineage>
        <taxon>Eukaryota</taxon>
        <taxon>Fungi</taxon>
        <taxon>Dikarya</taxon>
        <taxon>Basidiomycota</taxon>
        <taxon>Agaricomycotina</taxon>
        <taxon>Agaricomycetes</taxon>
        <taxon>Agaricomycetidae</taxon>
        <taxon>Agaricales</taxon>
        <taxon>Marasmiineae</taxon>
        <taxon>Physalacriaceae</taxon>
        <taxon>Armillaria</taxon>
    </lineage>
</organism>
<name>A0A2H3CMR0_ARMGA</name>
<dbReference type="EMBL" id="KZ293714">
    <property type="protein sequence ID" value="PBK82664.1"/>
    <property type="molecule type" value="Genomic_DNA"/>
</dbReference>
<dbReference type="OrthoDB" id="5598396at2759"/>
<reference evidence="2" key="1">
    <citation type="journal article" date="2017" name="Nat. Ecol. Evol.">
        <title>Genome expansion and lineage-specific genetic innovations in the forest pathogenic fungi Armillaria.</title>
        <authorList>
            <person name="Sipos G."/>
            <person name="Prasanna A.N."/>
            <person name="Walter M.C."/>
            <person name="O'Connor E."/>
            <person name="Balint B."/>
            <person name="Krizsan K."/>
            <person name="Kiss B."/>
            <person name="Hess J."/>
            <person name="Varga T."/>
            <person name="Slot J."/>
            <person name="Riley R."/>
            <person name="Boka B."/>
            <person name="Rigling D."/>
            <person name="Barry K."/>
            <person name="Lee J."/>
            <person name="Mihaltcheva S."/>
            <person name="LaButti K."/>
            <person name="Lipzen A."/>
            <person name="Waldron R."/>
            <person name="Moloney N.M."/>
            <person name="Sperisen C."/>
            <person name="Kredics L."/>
            <person name="Vagvoelgyi C."/>
            <person name="Patrignani A."/>
            <person name="Fitzpatrick D."/>
            <person name="Nagy I."/>
            <person name="Doyle S."/>
            <person name="Anderson J.B."/>
            <person name="Grigoriev I.V."/>
            <person name="Gueldener U."/>
            <person name="Muensterkoetter M."/>
            <person name="Nagy L.G."/>
        </authorList>
    </citation>
    <scope>NUCLEOTIDE SEQUENCE [LARGE SCALE GENOMIC DNA]</scope>
    <source>
        <strain evidence="2">Ar21-2</strain>
    </source>
</reference>
<dbReference type="InParanoid" id="A0A2H3CMR0"/>
<gene>
    <name evidence="1" type="ORF">ARMGADRAFT_1090116</name>
</gene>
<dbReference type="AlphaFoldDB" id="A0A2H3CMR0"/>
<proteinExistence type="predicted"/>
<keyword evidence="2" id="KW-1185">Reference proteome</keyword>
<dbReference type="Proteomes" id="UP000217790">
    <property type="component" value="Unassembled WGS sequence"/>
</dbReference>
<evidence type="ECO:0000313" key="1">
    <source>
        <dbReference type="EMBL" id="PBK82664.1"/>
    </source>
</evidence>
<evidence type="ECO:0000313" key="2">
    <source>
        <dbReference type="Proteomes" id="UP000217790"/>
    </source>
</evidence>
<protein>
    <submittedName>
        <fullName evidence="1">Uncharacterized protein</fullName>
    </submittedName>
</protein>
<sequence>MLITGFNGLLHLAELSMPDKKKACNWRKVTCRTTVEWIPEGYTFFLPAHKADTMFEGNKIIIPSDNDPDILCTRHSGSHLLEQFPLDHGS</sequence>